<dbReference type="Pfam" id="PF09668">
    <property type="entry name" value="Asp_protease"/>
    <property type="match status" value="1"/>
</dbReference>
<keyword evidence="9" id="KW-0378">Hydrolase</keyword>
<protein>
    <recommendedName>
        <fullName evidence="5">DNA damage-inducible protein 1</fullName>
    </recommendedName>
</protein>
<dbReference type="GO" id="GO:0004190">
    <property type="term" value="F:aspartic-type endopeptidase activity"/>
    <property type="evidence" value="ECO:0007669"/>
    <property type="project" value="UniProtKB-KW"/>
</dbReference>
<sequence length="446" mass="46996">MRLIIIGDESVYEHEVDPSMEVQDVIALIEAETGLSADQVLLSTDTGTPLISSNKSLESYGLKGGDATIYLTVGPRASSSQLPRGGGGPVNEDAEYERMRLQMLGDPAIMSQVQRELPDLHRAIQAGGAQFKAAVLAQRSQVQDSAAEKERQIELLNSDPYDIEAQKKIEEAIRRERVLENMEHAWDYAPETFANVTMLYINVEVNGHKVKAFVDSGAQRTISEIMRLLDERFAGVAVGVGTGKILGRVHSAQIKLGELHLPCSFTVLEGKSVELLFGLDMLKRYQCSIDLAANVLRIQQTEVPFLPDHELPQDGLQQEIQAAQDEAEVKSGPSQASGSGSGSAAAGPSSASGSQFPGSGNVIGSTPSAVAASGFGGAAQGGAPRAPVGAQDAARAGKVQEDDVQTLMGLGAERQQAISLLEAAGGNVDYAASMLFGGGGGGAQWP</sequence>
<organism evidence="12 13">
    <name type="scientific">Dioszegia hungarica</name>
    <dbReference type="NCBI Taxonomy" id="4972"/>
    <lineage>
        <taxon>Eukaryota</taxon>
        <taxon>Fungi</taxon>
        <taxon>Dikarya</taxon>
        <taxon>Basidiomycota</taxon>
        <taxon>Agaricomycotina</taxon>
        <taxon>Tremellomycetes</taxon>
        <taxon>Tremellales</taxon>
        <taxon>Bulleribasidiaceae</taxon>
        <taxon>Dioszegia</taxon>
    </lineage>
</organism>
<dbReference type="InterPro" id="IPR009060">
    <property type="entry name" value="UBA-like_sf"/>
</dbReference>
<feature type="compositionally biased region" description="Low complexity" evidence="10">
    <location>
        <begin position="331"/>
        <end position="360"/>
    </location>
</feature>
<dbReference type="Proteomes" id="UP001164286">
    <property type="component" value="Unassembled WGS sequence"/>
</dbReference>
<dbReference type="CDD" id="cd01796">
    <property type="entry name" value="Ubl_Ddi1_like"/>
    <property type="match status" value="1"/>
</dbReference>
<evidence type="ECO:0000256" key="3">
    <source>
        <dbReference type="ARBA" id="ARBA00009136"/>
    </source>
</evidence>
<keyword evidence="8" id="KW-0064">Aspartyl protease</keyword>
<dbReference type="SMART" id="SM00165">
    <property type="entry name" value="UBA"/>
    <property type="match status" value="1"/>
</dbReference>
<dbReference type="SUPFAM" id="SSF50630">
    <property type="entry name" value="Acid proteases"/>
    <property type="match status" value="1"/>
</dbReference>
<feature type="region of interest" description="Disordered" evidence="10">
    <location>
        <begin position="323"/>
        <end position="362"/>
    </location>
</feature>
<dbReference type="InterPro" id="IPR000626">
    <property type="entry name" value="Ubiquitin-like_dom"/>
</dbReference>
<dbReference type="CDD" id="cd14310">
    <property type="entry name" value="UBA_cnDdi1_like"/>
    <property type="match status" value="1"/>
</dbReference>
<evidence type="ECO:0000256" key="5">
    <source>
        <dbReference type="ARBA" id="ARBA00021491"/>
    </source>
</evidence>
<accession>A0AA38LT43</accession>
<evidence type="ECO:0000313" key="13">
    <source>
        <dbReference type="Proteomes" id="UP001164286"/>
    </source>
</evidence>
<evidence type="ECO:0000313" key="12">
    <source>
        <dbReference type="EMBL" id="KAI9634425.1"/>
    </source>
</evidence>
<dbReference type="InterPro" id="IPR033882">
    <property type="entry name" value="DDI1_N"/>
</dbReference>
<dbReference type="PANTHER" id="PTHR15397">
    <property type="entry name" value="SODIUM-GLUCOSE COTRANSPORTER REGULATORY PROTEIN -RELATED"/>
    <property type="match status" value="1"/>
</dbReference>
<dbReference type="SUPFAM" id="SSF54236">
    <property type="entry name" value="Ubiquitin-like"/>
    <property type="match status" value="1"/>
</dbReference>
<evidence type="ECO:0000256" key="6">
    <source>
        <dbReference type="ARBA" id="ARBA00022490"/>
    </source>
</evidence>
<dbReference type="InterPro" id="IPR015940">
    <property type="entry name" value="UBA"/>
</dbReference>
<evidence type="ECO:0000256" key="10">
    <source>
        <dbReference type="SAM" id="MobiDB-lite"/>
    </source>
</evidence>
<comment type="similarity">
    <text evidence="3">Belongs to the DDI1 family.</text>
</comment>
<dbReference type="InterPro" id="IPR029071">
    <property type="entry name" value="Ubiquitin-like_domsf"/>
</dbReference>
<dbReference type="GO" id="GO:0005737">
    <property type="term" value="C:cytoplasm"/>
    <property type="evidence" value="ECO:0007669"/>
    <property type="project" value="UniProtKB-SubCell"/>
</dbReference>
<evidence type="ECO:0000256" key="2">
    <source>
        <dbReference type="ARBA" id="ARBA00004496"/>
    </source>
</evidence>
<dbReference type="SMART" id="SM00213">
    <property type="entry name" value="UBQ"/>
    <property type="match status" value="1"/>
</dbReference>
<dbReference type="InterPro" id="IPR019103">
    <property type="entry name" value="Peptidase_aspartic_DDI1-type"/>
</dbReference>
<comment type="caution">
    <text evidence="12">The sequence shown here is derived from an EMBL/GenBank/DDBJ whole genome shotgun (WGS) entry which is preliminary data.</text>
</comment>
<dbReference type="EMBL" id="JAKWFO010000007">
    <property type="protein sequence ID" value="KAI9634425.1"/>
    <property type="molecule type" value="Genomic_DNA"/>
</dbReference>
<feature type="domain" description="UBA" evidence="11">
    <location>
        <begin position="398"/>
        <end position="438"/>
    </location>
</feature>
<comment type="subunit">
    <text evidence="4">Binds ubiquitin and polyubiquitinated proteins.</text>
</comment>
<evidence type="ECO:0000256" key="8">
    <source>
        <dbReference type="ARBA" id="ARBA00022750"/>
    </source>
</evidence>
<comment type="subcellular location">
    <subcellularLocation>
        <location evidence="2">Cytoplasm</location>
    </subcellularLocation>
</comment>
<evidence type="ECO:0000256" key="1">
    <source>
        <dbReference type="ARBA" id="ARBA00003231"/>
    </source>
</evidence>
<feature type="region of interest" description="Disordered" evidence="10">
    <location>
        <begin position="378"/>
        <end position="397"/>
    </location>
</feature>
<dbReference type="PROSITE" id="PS50030">
    <property type="entry name" value="UBA"/>
    <property type="match status" value="1"/>
</dbReference>
<dbReference type="RefSeq" id="XP_052944202.1">
    <property type="nucleotide sequence ID" value="XM_053088938.1"/>
</dbReference>
<feature type="compositionally biased region" description="Low complexity" evidence="10">
    <location>
        <begin position="381"/>
        <end position="391"/>
    </location>
</feature>
<dbReference type="SUPFAM" id="SSF46934">
    <property type="entry name" value="UBA-like"/>
    <property type="match status" value="1"/>
</dbReference>
<dbReference type="CDD" id="cd05479">
    <property type="entry name" value="RP_DDI"/>
    <property type="match status" value="1"/>
</dbReference>
<gene>
    <name evidence="12" type="ORF">MKK02DRAFT_34427</name>
</gene>
<dbReference type="GO" id="GO:0006508">
    <property type="term" value="P:proteolysis"/>
    <property type="evidence" value="ECO:0007669"/>
    <property type="project" value="UniProtKB-KW"/>
</dbReference>
<dbReference type="Gene3D" id="1.10.8.10">
    <property type="entry name" value="DNA helicase RuvA subunit, C-terminal domain"/>
    <property type="match status" value="1"/>
</dbReference>
<comment type="function">
    <text evidence="1">Probable aspartic protease. May be involved in the regulation of exocytosis. Acts as a linker between the 19S proteasome and polyubiquitinated proteins via UBA domain interactions with ubiquitin for their subsequent degradation. Required for S-phase checkpoint control.</text>
</comment>
<keyword evidence="7" id="KW-0645">Protease</keyword>
<evidence type="ECO:0000256" key="7">
    <source>
        <dbReference type="ARBA" id="ARBA00022670"/>
    </source>
</evidence>
<dbReference type="GeneID" id="77728143"/>
<keyword evidence="6" id="KW-0963">Cytoplasm</keyword>
<dbReference type="PANTHER" id="PTHR15397:SF3">
    <property type="entry name" value="DNA DAMAGE INDUCIBLE 1 HOMOLOG 2"/>
    <property type="match status" value="1"/>
</dbReference>
<evidence type="ECO:0000259" key="11">
    <source>
        <dbReference type="PROSITE" id="PS50030"/>
    </source>
</evidence>
<name>A0AA38LT43_9TREE</name>
<keyword evidence="13" id="KW-1185">Reference proteome</keyword>
<dbReference type="InterPro" id="IPR021109">
    <property type="entry name" value="Peptidase_aspartic_dom_sf"/>
</dbReference>
<reference evidence="12" key="1">
    <citation type="journal article" date="2022" name="G3 (Bethesda)">
        <title>High quality genome of the basidiomycete yeast Dioszegia hungarica PDD-24b-2 isolated from cloud water.</title>
        <authorList>
            <person name="Jarrige D."/>
            <person name="Haridas S."/>
            <person name="Bleykasten-Grosshans C."/>
            <person name="Joly M."/>
            <person name="Nadalig T."/>
            <person name="Sancelme M."/>
            <person name="Vuilleumier S."/>
            <person name="Grigoriev I.V."/>
            <person name="Amato P."/>
            <person name="Bringel F."/>
        </authorList>
    </citation>
    <scope>NUCLEOTIDE SEQUENCE</scope>
    <source>
        <strain evidence="12">PDD-24b-2</strain>
    </source>
</reference>
<evidence type="ECO:0000256" key="4">
    <source>
        <dbReference type="ARBA" id="ARBA00011128"/>
    </source>
</evidence>
<dbReference type="AlphaFoldDB" id="A0AA38LT43"/>
<proteinExistence type="inferred from homology"/>
<evidence type="ECO:0000256" key="9">
    <source>
        <dbReference type="ARBA" id="ARBA00022801"/>
    </source>
</evidence>
<dbReference type="Gene3D" id="3.10.20.90">
    <property type="entry name" value="Phosphatidylinositol 3-kinase Catalytic Subunit, Chain A, domain 1"/>
    <property type="match status" value="1"/>
</dbReference>
<dbReference type="Gene3D" id="2.40.70.10">
    <property type="entry name" value="Acid Proteases"/>
    <property type="match status" value="1"/>
</dbReference>